<dbReference type="InterPro" id="IPR002591">
    <property type="entry name" value="Phosphodiest/P_Trfase"/>
</dbReference>
<dbReference type="CDD" id="cd16018">
    <property type="entry name" value="Enpp"/>
    <property type="match status" value="1"/>
</dbReference>
<reference evidence="1 2" key="1">
    <citation type="submission" date="2021-03" db="EMBL/GenBank/DDBJ databases">
        <title>Aliifodinibius sp. nov., a new bacterium isolated from saline soil.</title>
        <authorList>
            <person name="Galisteo C."/>
            <person name="De La Haba R."/>
            <person name="Sanchez-Porro C."/>
            <person name="Ventosa A."/>
        </authorList>
    </citation>
    <scope>NUCLEOTIDE SEQUENCE [LARGE SCALE GENOMIC DNA]</scope>
    <source>
        <strain evidence="1 2">1BSP15-2V2</strain>
    </source>
</reference>
<keyword evidence="2" id="KW-1185">Reference proteome</keyword>
<dbReference type="PANTHER" id="PTHR10151">
    <property type="entry name" value="ECTONUCLEOTIDE PYROPHOSPHATASE/PHOSPHODIESTERASE"/>
    <property type="match status" value="1"/>
</dbReference>
<evidence type="ECO:0000313" key="1">
    <source>
        <dbReference type="EMBL" id="MCW9707806.1"/>
    </source>
</evidence>
<dbReference type="SUPFAM" id="SSF53649">
    <property type="entry name" value="Alkaline phosphatase-like"/>
    <property type="match status" value="1"/>
</dbReference>
<proteinExistence type="predicted"/>
<accession>A0ABT3PPN1</accession>
<protein>
    <submittedName>
        <fullName evidence="1">Alkaline phosphatase family protein</fullName>
    </submittedName>
</protein>
<evidence type="ECO:0000313" key="2">
    <source>
        <dbReference type="Proteomes" id="UP001207918"/>
    </source>
</evidence>
<dbReference type="Gene3D" id="3.40.720.10">
    <property type="entry name" value="Alkaline Phosphatase, subunit A"/>
    <property type="match status" value="1"/>
</dbReference>
<name>A0ABT3PPN1_9BACT</name>
<organism evidence="1 2">
    <name type="scientific">Fodinibius salsisoli</name>
    <dbReference type="NCBI Taxonomy" id="2820877"/>
    <lineage>
        <taxon>Bacteria</taxon>
        <taxon>Pseudomonadati</taxon>
        <taxon>Balneolota</taxon>
        <taxon>Balneolia</taxon>
        <taxon>Balneolales</taxon>
        <taxon>Balneolaceae</taxon>
        <taxon>Fodinibius</taxon>
    </lineage>
</organism>
<dbReference type="EMBL" id="JAGGJA010000008">
    <property type="protein sequence ID" value="MCW9707806.1"/>
    <property type="molecule type" value="Genomic_DNA"/>
</dbReference>
<dbReference type="Proteomes" id="UP001207918">
    <property type="component" value="Unassembled WGS sequence"/>
</dbReference>
<dbReference type="Pfam" id="PF01663">
    <property type="entry name" value="Phosphodiest"/>
    <property type="match status" value="1"/>
</dbReference>
<dbReference type="PANTHER" id="PTHR10151:SF120">
    <property type="entry name" value="BIS(5'-ADENOSYL)-TRIPHOSPHATASE"/>
    <property type="match status" value="1"/>
</dbReference>
<gene>
    <name evidence="1" type="ORF">J6I44_13135</name>
</gene>
<dbReference type="RefSeq" id="WP_265766596.1">
    <property type="nucleotide sequence ID" value="NZ_JAGGJA010000008.1"/>
</dbReference>
<comment type="caution">
    <text evidence="1">The sequence shown here is derived from an EMBL/GenBank/DDBJ whole genome shotgun (WGS) entry which is preliminary data.</text>
</comment>
<sequence length="458" mass="51430">MQKTAVLNVVGLTPDLIGEHTPFLQKWFNKGSVASVDPILPAVTCSAQATYLTGTMPSEHGVVGNGWYFRDTGEIRFWMRSGKLIQQQTIWDISRQKNPDFTCANLFWRYATYSGADYVVIERPMYRKDGVKVPDIYAKPMSYRDTLQDELGQFPLFNFWGPNTSIVSSQWIADSAKMVAKEFDPTLNLVYLPHLDYCLQRSGPDISEIKTDLQEIDQVCEELINFYEERGTQVIVLSEYGITEVNQPVSLNRTLRKNGFITVREELGGEVLDAGASRAFAVADHQVAHIYVEDPVDIEPVKQMLEEMPGVAAILGKEGKKEAGLNHARSGELVAIAESKAWFTYYYWLDDAKAPDFAPTVDIHAKPGYDPAEMLMDPEITFPILKAGMRLLQKKLGFRYMMDLIPIHGKGVRGSHGLITESAGVNPLLVSQQGQHIPKSRLEPTQVQGIILQHLFDK</sequence>
<dbReference type="InterPro" id="IPR017850">
    <property type="entry name" value="Alkaline_phosphatase_core_sf"/>
</dbReference>